<feature type="compositionally biased region" description="Acidic residues" evidence="1">
    <location>
        <begin position="35"/>
        <end position="44"/>
    </location>
</feature>
<dbReference type="PANTHER" id="PTHR21206">
    <property type="entry name" value="SLD5 PROTEIN"/>
    <property type="match status" value="1"/>
</dbReference>
<dbReference type="InterPro" id="IPR008591">
    <property type="entry name" value="GINS_Sld5"/>
</dbReference>
<name>A0AA36HN49_9DINO</name>
<evidence type="ECO:0000313" key="3">
    <source>
        <dbReference type="Proteomes" id="UP001178507"/>
    </source>
</evidence>
<dbReference type="EMBL" id="CAUJNA010000121">
    <property type="protein sequence ID" value="CAJ1372221.1"/>
    <property type="molecule type" value="Genomic_DNA"/>
</dbReference>
<dbReference type="CDD" id="cd11711">
    <property type="entry name" value="GINS_A_Sld5"/>
    <property type="match status" value="1"/>
</dbReference>
<dbReference type="InterPro" id="IPR036224">
    <property type="entry name" value="GINS_bundle-like_dom_sf"/>
</dbReference>
<dbReference type="GO" id="GO:0006261">
    <property type="term" value="P:DNA-templated DNA replication"/>
    <property type="evidence" value="ECO:0007669"/>
    <property type="project" value="InterPro"/>
</dbReference>
<evidence type="ECO:0000313" key="2">
    <source>
        <dbReference type="EMBL" id="CAJ1372221.1"/>
    </source>
</evidence>
<proteinExistence type="predicted"/>
<gene>
    <name evidence="2" type="ORF">EVOR1521_LOCUS2347</name>
</gene>
<comment type="caution">
    <text evidence="2">The sequence shown here is derived from an EMBL/GenBank/DDBJ whole genome shotgun (WGS) entry which is preliminary data.</text>
</comment>
<dbReference type="PANTHER" id="PTHR21206:SF0">
    <property type="entry name" value="DNA REPLICATION COMPLEX GINS PROTEIN SLD5"/>
    <property type="match status" value="1"/>
</dbReference>
<accession>A0AA36HN49</accession>
<evidence type="ECO:0000256" key="1">
    <source>
        <dbReference type="SAM" id="MobiDB-lite"/>
    </source>
</evidence>
<sequence length="258" mass="30696">GQTYFLPAQGHINQPVQRPRQRLYHRPGDKPMASQEEEVDEEESFKEEVDRLIRRHRNEKYAPELLPYDKEMVHNISEVLHFVAEALEEYRSNGQAKDLPHHYLRSTEAERLTYMLSDYLRLRLWKLSKYPLHYMDPQRQMMLSSAERIWLHEFWDNKRMHFQHRFLAALPEKKQALDEQVDDNLDMIRRPQMDTHIYARICGDVGTISPSLHASPGVSSTPGTKDLRLFEGETYLIRYKEIRKFLVEPDHDGKVELV</sequence>
<organism evidence="2 3">
    <name type="scientific">Effrenium voratum</name>
    <dbReference type="NCBI Taxonomy" id="2562239"/>
    <lineage>
        <taxon>Eukaryota</taxon>
        <taxon>Sar</taxon>
        <taxon>Alveolata</taxon>
        <taxon>Dinophyceae</taxon>
        <taxon>Suessiales</taxon>
        <taxon>Symbiodiniaceae</taxon>
        <taxon>Effrenium</taxon>
    </lineage>
</organism>
<dbReference type="Gene3D" id="1.20.58.1030">
    <property type="match status" value="1"/>
</dbReference>
<dbReference type="AlphaFoldDB" id="A0AA36HN49"/>
<feature type="region of interest" description="Disordered" evidence="1">
    <location>
        <begin position="16"/>
        <end position="44"/>
    </location>
</feature>
<feature type="non-terminal residue" evidence="2">
    <location>
        <position position="258"/>
    </location>
</feature>
<reference evidence="2" key="1">
    <citation type="submission" date="2023-08" db="EMBL/GenBank/DDBJ databases">
        <authorList>
            <person name="Chen Y."/>
            <person name="Shah S."/>
            <person name="Dougan E. K."/>
            <person name="Thang M."/>
            <person name="Chan C."/>
        </authorList>
    </citation>
    <scope>NUCLEOTIDE SEQUENCE</scope>
</reference>
<dbReference type="SUPFAM" id="SSF158573">
    <property type="entry name" value="GINS helical bundle-like"/>
    <property type="match status" value="1"/>
</dbReference>
<keyword evidence="3" id="KW-1185">Reference proteome</keyword>
<dbReference type="Proteomes" id="UP001178507">
    <property type="component" value="Unassembled WGS sequence"/>
</dbReference>
<evidence type="ECO:0008006" key="4">
    <source>
        <dbReference type="Google" id="ProtNLM"/>
    </source>
</evidence>
<dbReference type="InterPro" id="IPR038749">
    <property type="entry name" value="Sld5_GINS_A"/>
</dbReference>
<dbReference type="GO" id="GO:0000811">
    <property type="term" value="C:GINS complex"/>
    <property type="evidence" value="ECO:0007669"/>
    <property type="project" value="TreeGrafter"/>
</dbReference>
<dbReference type="GO" id="GO:0000727">
    <property type="term" value="P:double-strand break repair via break-induced replication"/>
    <property type="evidence" value="ECO:0007669"/>
    <property type="project" value="TreeGrafter"/>
</dbReference>
<protein>
    <recommendedName>
        <fullName evidence="4">DNA replication complex GINS protein SLD5</fullName>
    </recommendedName>
</protein>